<dbReference type="PROSITE" id="PS50923">
    <property type="entry name" value="SUSHI"/>
    <property type="match status" value="1"/>
</dbReference>
<accession>B4GX62</accession>
<reference evidence="13 14" key="1">
    <citation type="journal article" date="2007" name="Nature">
        <title>Evolution of genes and genomes on the Drosophila phylogeny.</title>
        <authorList>
            <consortium name="Drosophila 12 Genomes Consortium"/>
            <person name="Clark A.G."/>
            <person name="Eisen M.B."/>
            <person name="Smith D.R."/>
            <person name="Bergman C.M."/>
            <person name="Oliver B."/>
            <person name="Markow T.A."/>
            <person name="Kaufman T.C."/>
            <person name="Kellis M."/>
            <person name="Gelbart W."/>
            <person name="Iyer V.N."/>
            <person name="Pollard D.A."/>
            <person name="Sackton T.B."/>
            <person name="Larracuente A.M."/>
            <person name="Singh N.D."/>
            <person name="Abad J.P."/>
            <person name="Abt D.N."/>
            <person name="Adryan B."/>
            <person name="Aguade M."/>
            <person name="Akashi H."/>
            <person name="Anderson W.W."/>
            <person name="Aquadro C.F."/>
            <person name="Ardell D.H."/>
            <person name="Arguello R."/>
            <person name="Artieri C.G."/>
            <person name="Barbash D.A."/>
            <person name="Barker D."/>
            <person name="Barsanti P."/>
            <person name="Batterham P."/>
            <person name="Batzoglou S."/>
            <person name="Begun D."/>
            <person name="Bhutkar A."/>
            <person name="Blanco E."/>
            <person name="Bosak S.A."/>
            <person name="Bradley R.K."/>
            <person name="Brand A.D."/>
            <person name="Brent M.R."/>
            <person name="Brooks A.N."/>
            <person name="Brown R.H."/>
            <person name="Butlin R.K."/>
            <person name="Caggese C."/>
            <person name="Calvi B.R."/>
            <person name="Bernardo de Carvalho A."/>
            <person name="Caspi A."/>
            <person name="Castrezana S."/>
            <person name="Celniker S.E."/>
            <person name="Chang J.L."/>
            <person name="Chapple C."/>
            <person name="Chatterji S."/>
            <person name="Chinwalla A."/>
            <person name="Civetta A."/>
            <person name="Clifton S.W."/>
            <person name="Comeron J.M."/>
            <person name="Costello J.C."/>
            <person name="Coyne J.A."/>
            <person name="Daub J."/>
            <person name="David R.G."/>
            <person name="Delcher A.L."/>
            <person name="Delehaunty K."/>
            <person name="Do C.B."/>
            <person name="Ebling H."/>
            <person name="Edwards K."/>
            <person name="Eickbush T."/>
            <person name="Evans J.D."/>
            <person name="Filipski A."/>
            <person name="Findeiss S."/>
            <person name="Freyhult E."/>
            <person name="Fulton L."/>
            <person name="Fulton R."/>
            <person name="Garcia A.C."/>
            <person name="Gardiner A."/>
            <person name="Garfield D.A."/>
            <person name="Garvin B.E."/>
            <person name="Gibson G."/>
            <person name="Gilbert D."/>
            <person name="Gnerre S."/>
            <person name="Godfrey J."/>
            <person name="Good R."/>
            <person name="Gotea V."/>
            <person name="Gravely B."/>
            <person name="Greenberg A.J."/>
            <person name="Griffiths-Jones S."/>
            <person name="Gross S."/>
            <person name="Guigo R."/>
            <person name="Gustafson E.A."/>
            <person name="Haerty W."/>
            <person name="Hahn M.W."/>
            <person name="Halligan D.L."/>
            <person name="Halpern A.L."/>
            <person name="Halter G.M."/>
            <person name="Han M.V."/>
            <person name="Heger A."/>
            <person name="Hillier L."/>
            <person name="Hinrichs A.S."/>
            <person name="Holmes I."/>
            <person name="Hoskins R.A."/>
            <person name="Hubisz M.J."/>
            <person name="Hultmark D."/>
            <person name="Huntley M.A."/>
            <person name="Jaffe D.B."/>
            <person name="Jagadeeshan S."/>
            <person name="Jeck W.R."/>
            <person name="Johnson J."/>
            <person name="Jones C.D."/>
            <person name="Jordan W.C."/>
            <person name="Karpen G.H."/>
            <person name="Kataoka E."/>
            <person name="Keightley P.D."/>
            <person name="Kheradpour P."/>
            <person name="Kirkness E.F."/>
            <person name="Koerich L.B."/>
            <person name="Kristiansen K."/>
            <person name="Kudrna D."/>
            <person name="Kulathinal R.J."/>
            <person name="Kumar S."/>
            <person name="Kwok R."/>
            <person name="Lander E."/>
            <person name="Langley C.H."/>
            <person name="Lapoint R."/>
            <person name="Lazzaro B.P."/>
            <person name="Lee S.J."/>
            <person name="Levesque L."/>
            <person name="Li R."/>
            <person name="Lin C.F."/>
            <person name="Lin M.F."/>
            <person name="Lindblad-Toh K."/>
            <person name="Llopart A."/>
            <person name="Long M."/>
            <person name="Low L."/>
            <person name="Lozovsky E."/>
            <person name="Lu J."/>
            <person name="Luo M."/>
            <person name="Machado C.A."/>
            <person name="Makalowski W."/>
            <person name="Marzo M."/>
            <person name="Matsuda M."/>
            <person name="Matzkin L."/>
            <person name="McAllister B."/>
            <person name="McBride C.S."/>
            <person name="McKernan B."/>
            <person name="McKernan K."/>
            <person name="Mendez-Lago M."/>
            <person name="Minx P."/>
            <person name="Mollenhauer M.U."/>
            <person name="Montooth K."/>
            <person name="Mount S.M."/>
            <person name="Mu X."/>
            <person name="Myers E."/>
            <person name="Negre B."/>
            <person name="Newfeld S."/>
            <person name="Nielsen R."/>
            <person name="Noor M.A."/>
            <person name="O'Grady P."/>
            <person name="Pachter L."/>
            <person name="Papaceit M."/>
            <person name="Parisi M.J."/>
            <person name="Parisi M."/>
            <person name="Parts L."/>
            <person name="Pedersen J.S."/>
            <person name="Pesole G."/>
            <person name="Phillippy A.M."/>
            <person name="Ponting C.P."/>
            <person name="Pop M."/>
            <person name="Porcelli D."/>
            <person name="Powell J.R."/>
            <person name="Prohaska S."/>
            <person name="Pruitt K."/>
            <person name="Puig M."/>
            <person name="Quesneville H."/>
            <person name="Ram K.R."/>
            <person name="Rand D."/>
            <person name="Rasmussen M.D."/>
            <person name="Reed L.K."/>
            <person name="Reenan R."/>
            <person name="Reily A."/>
            <person name="Remington K.A."/>
            <person name="Rieger T.T."/>
            <person name="Ritchie M.G."/>
            <person name="Robin C."/>
            <person name="Rogers Y.H."/>
            <person name="Rohde C."/>
            <person name="Rozas J."/>
            <person name="Rubenfield M.J."/>
            <person name="Ruiz A."/>
            <person name="Russo S."/>
            <person name="Salzberg S.L."/>
            <person name="Sanchez-Gracia A."/>
            <person name="Saranga D.J."/>
            <person name="Sato H."/>
            <person name="Schaeffer S.W."/>
            <person name="Schatz M.C."/>
            <person name="Schlenke T."/>
            <person name="Schwartz R."/>
            <person name="Segarra C."/>
            <person name="Singh R.S."/>
            <person name="Sirot L."/>
            <person name="Sirota M."/>
            <person name="Sisneros N.B."/>
            <person name="Smith C.D."/>
            <person name="Smith T.F."/>
            <person name="Spieth J."/>
            <person name="Stage D.E."/>
            <person name="Stark A."/>
            <person name="Stephan W."/>
            <person name="Strausberg R.L."/>
            <person name="Strempel S."/>
            <person name="Sturgill D."/>
            <person name="Sutton G."/>
            <person name="Sutton G.G."/>
            <person name="Tao W."/>
            <person name="Teichmann S."/>
            <person name="Tobari Y.N."/>
            <person name="Tomimura Y."/>
            <person name="Tsolas J.M."/>
            <person name="Valente V.L."/>
            <person name="Venter E."/>
            <person name="Venter J.C."/>
            <person name="Vicario S."/>
            <person name="Vieira F.G."/>
            <person name="Vilella A.J."/>
            <person name="Villasante A."/>
            <person name="Walenz B."/>
            <person name="Wang J."/>
            <person name="Wasserman M."/>
            <person name="Watts T."/>
            <person name="Wilson D."/>
            <person name="Wilson R.K."/>
            <person name="Wing R.A."/>
            <person name="Wolfner M.F."/>
            <person name="Wong A."/>
            <person name="Wong G.K."/>
            <person name="Wu C.I."/>
            <person name="Wu G."/>
            <person name="Yamamoto D."/>
            <person name="Yang H.P."/>
            <person name="Yang S.P."/>
            <person name="Yorke J.A."/>
            <person name="Yoshida K."/>
            <person name="Zdobnov E."/>
            <person name="Zhang P."/>
            <person name="Zhang Y."/>
            <person name="Zimin A.V."/>
            <person name="Baldwin J."/>
            <person name="Abdouelleil A."/>
            <person name="Abdulkadir J."/>
            <person name="Abebe A."/>
            <person name="Abera B."/>
            <person name="Abreu J."/>
            <person name="Acer S.C."/>
            <person name="Aftuck L."/>
            <person name="Alexander A."/>
            <person name="An P."/>
            <person name="Anderson E."/>
            <person name="Anderson S."/>
            <person name="Arachi H."/>
            <person name="Azer M."/>
            <person name="Bachantsang P."/>
            <person name="Barry A."/>
            <person name="Bayul T."/>
            <person name="Berlin A."/>
            <person name="Bessette D."/>
            <person name="Bloom T."/>
            <person name="Blye J."/>
            <person name="Boguslavskiy L."/>
            <person name="Bonnet C."/>
            <person name="Boukhgalter B."/>
            <person name="Bourzgui I."/>
            <person name="Brown A."/>
            <person name="Cahill P."/>
            <person name="Channer S."/>
            <person name="Cheshatsang Y."/>
            <person name="Chuda L."/>
            <person name="Citroen M."/>
            <person name="Collymore A."/>
            <person name="Cooke P."/>
            <person name="Costello M."/>
            <person name="D'Aco K."/>
            <person name="Daza R."/>
            <person name="De Haan G."/>
            <person name="DeGray S."/>
            <person name="DeMaso C."/>
            <person name="Dhargay N."/>
            <person name="Dooley K."/>
            <person name="Dooley E."/>
            <person name="Doricent M."/>
            <person name="Dorje P."/>
            <person name="Dorjee K."/>
            <person name="Dupes A."/>
            <person name="Elong R."/>
            <person name="Falk J."/>
            <person name="Farina A."/>
            <person name="Faro S."/>
            <person name="Ferguson D."/>
            <person name="Fisher S."/>
            <person name="Foley C.D."/>
            <person name="Franke A."/>
            <person name="Friedrich D."/>
            <person name="Gadbois L."/>
            <person name="Gearin G."/>
            <person name="Gearin C.R."/>
            <person name="Giannoukos G."/>
            <person name="Goode T."/>
            <person name="Graham J."/>
            <person name="Grandbois E."/>
            <person name="Grewal S."/>
            <person name="Gyaltsen K."/>
            <person name="Hafez N."/>
            <person name="Hagos B."/>
            <person name="Hall J."/>
            <person name="Henson C."/>
            <person name="Hollinger A."/>
            <person name="Honan T."/>
            <person name="Huard M.D."/>
            <person name="Hughes L."/>
            <person name="Hurhula B."/>
            <person name="Husby M.E."/>
            <person name="Kamat A."/>
            <person name="Kanga B."/>
            <person name="Kashin S."/>
            <person name="Khazanovich D."/>
            <person name="Kisner P."/>
            <person name="Lance K."/>
            <person name="Lara M."/>
            <person name="Lee W."/>
            <person name="Lennon N."/>
            <person name="Letendre F."/>
            <person name="LeVine R."/>
            <person name="Lipovsky A."/>
            <person name="Liu X."/>
            <person name="Liu J."/>
            <person name="Liu S."/>
            <person name="Lokyitsang T."/>
            <person name="Lokyitsang Y."/>
            <person name="Lubonja R."/>
            <person name="Lui A."/>
            <person name="MacDonald P."/>
            <person name="Magnisalis V."/>
            <person name="Maru K."/>
            <person name="Matthews C."/>
            <person name="McCusker W."/>
            <person name="McDonough S."/>
            <person name="Mehta T."/>
            <person name="Meldrim J."/>
            <person name="Meneus L."/>
            <person name="Mihai O."/>
            <person name="Mihalev A."/>
            <person name="Mihova T."/>
            <person name="Mittelman R."/>
            <person name="Mlenga V."/>
            <person name="Montmayeur A."/>
            <person name="Mulrain L."/>
            <person name="Navidi A."/>
            <person name="Naylor J."/>
            <person name="Negash T."/>
            <person name="Nguyen T."/>
            <person name="Nguyen N."/>
            <person name="Nicol R."/>
            <person name="Norbu C."/>
            <person name="Norbu N."/>
            <person name="Novod N."/>
            <person name="O'Neill B."/>
            <person name="Osman S."/>
            <person name="Markiewicz E."/>
            <person name="Oyono O.L."/>
            <person name="Patti C."/>
            <person name="Phunkhang P."/>
            <person name="Pierre F."/>
            <person name="Priest M."/>
            <person name="Raghuraman S."/>
            <person name="Rege F."/>
            <person name="Reyes R."/>
            <person name="Rise C."/>
            <person name="Rogov P."/>
            <person name="Ross K."/>
            <person name="Ryan E."/>
            <person name="Settipalli S."/>
            <person name="Shea T."/>
            <person name="Sherpa N."/>
            <person name="Shi L."/>
            <person name="Shih D."/>
            <person name="Sparrow T."/>
            <person name="Spaulding J."/>
            <person name="Stalker J."/>
            <person name="Stange-Thomann N."/>
            <person name="Stavropoulos S."/>
            <person name="Stone C."/>
            <person name="Strader C."/>
            <person name="Tesfaye S."/>
            <person name="Thomson T."/>
            <person name="Thoulutsang Y."/>
            <person name="Thoulutsang D."/>
            <person name="Topham K."/>
            <person name="Topping I."/>
            <person name="Tsamla T."/>
            <person name="Vassiliev H."/>
            <person name="Vo A."/>
            <person name="Wangchuk T."/>
            <person name="Wangdi T."/>
            <person name="Weiand M."/>
            <person name="Wilkinson J."/>
            <person name="Wilson A."/>
            <person name="Yadav S."/>
            <person name="Young G."/>
            <person name="Yu Q."/>
            <person name="Zembek L."/>
            <person name="Zhong D."/>
            <person name="Zimmer A."/>
            <person name="Zwirko Z."/>
            <person name="Jaffe D.B."/>
            <person name="Alvarez P."/>
            <person name="Brockman W."/>
            <person name="Butler J."/>
            <person name="Chin C."/>
            <person name="Gnerre S."/>
            <person name="Grabherr M."/>
            <person name="Kleber M."/>
            <person name="Mauceli E."/>
            <person name="MacCallum I."/>
        </authorList>
    </citation>
    <scope>NUCLEOTIDE SEQUENCE [LARGE SCALE GENOMIC DNA]</scope>
    <source>
        <strain evidence="14">MSH-3 / Tucson 14011-0111.49</strain>
    </source>
</reference>
<keyword evidence="3" id="KW-0812">Transmembrane</keyword>
<keyword evidence="10" id="KW-0732">Signal</keyword>
<evidence type="ECO:0000256" key="2">
    <source>
        <dbReference type="ARBA" id="ARBA00004308"/>
    </source>
</evidence>
<protein>
    <submittedName>
        <fullName evidence="13">GL21055</fullName>
    </submittedName>
</protein>
<dbReference type="InterPro" id="IPR000436">
    <property type="entry name" value="Sushi_SCR_CCP_dom"/>
</dbReference>
<dbReference type="MEROPS" id="S01.168"/>
<evidence type="ECO:0000256" key="6">
    <source>
        <dbReference type="ARBA" id="ARBA00023136"/>
    </source>
</evidence>
<dbReference type="AlphaFoldDB" id="B4GX62"/>
<dbReference type="PhylomeDB" id="B4GX62"/>
<dbReference type="GO" id="GO:0016192">
    <property type="term" value="P:vesicle-mediated transport"/>
    <property type="evidence" value="ECO:0007669"/>
    <property type="project" value="UniProtKB-ARBA"/>
</dbReference>
<dbReference type="EMBL" id="CH479195">
    <property type="protein sequence ID" value="EDW27389.1"/>
    <property type="molecule type" value="Genomic_DNA"/>
</dbReference>
<dbReference type="PROSITE" id="PS00134">
    <property type="entry name" value="TRYPSIN_HIS"/>
    <property type="match status" value="1"/>
</dbReference>
<feature type="disulfide bond" evidence="8">
    <location>
        <begin position="127"/>
        <end position="145"/>
    </location>
</feature>
<dbReference type="SMART" id="SM00192">
    <property type="entry name" value="LDLa"/>
    <property type="match status" value="4"/>
</dbReference>
<dbReference type="GO" id="GO:0035008">
    <property type="term" value="P:positive regulation of melanization defense response"/>
    <property type="evidence" value="ECO:0007669"/>
    <property type="project" value="EnsemblMetazoa"/>
</dbReference>
<evidence type="ECO:0000256" key="4">
    <source>
        <dbReference type="ARBA" id="ARBA00022737"/>
    </source>
</evidence>
<keyword evidence="6" id="KW-0472">Membrane</keyword>
<feature type="chain" id="PRO_5002807398" evidence="10">
    <location>
        <begin position="20"/>
        <end position="684"/>
    </location>
</feature>
<dbReference type="SUPFAM" id="SSF50494">
    <property type="entry name" value="Trypsin-like serine proteases"/>
    <property type="match status" value="1"/>
</dbReference>
<dbReference type="InterPro" id="IPR009003">
    <property type="entry name" value="Peptidase_S1_PA"/>
</dbReference>
<dbReference type="GO" id="GO:0050830">
    <property type="term" value="P:defense response to Gram-positive bacterium"/>
    <property type="evidence" value="ECO:0007669"/>
    <property type="project" value="EnsemblMetazoa"/>
</dbReference>
<dbReference type="InterPro" id="IPR035976">
    <property type="entry name" value="Sushi/SCR/CCP_sf"/>
</dbReference>
<keyword evidence="9" id="KW-0768">Sushi</keyword>
<sequence length="684" mass="76721">MFNWKPFVWLAILVIGCDAAEVCNDKEWQCEEDGKCISFDDRCNGTPDCEYGSDESFAECKAHPGYMERGKFYCASGVAMIDAVMCNNITDCPDGTDELPQLCVVDVLRFKDLKVQGMCNSSEEMECLPGECVHQYRTCDGRIDCSNGRDESLEVCLDPCKGCFQCANGVKVDEKHICDNKIDCLDGSDELFNVCDGEKNWVKGPDMICIEPPGGCYLFTNNTKFHSKNGTRFVYANQPAELQCQRKNHTVWNVCMNDGSWHNPTNPVFANRNPDTNGTNGCPMNWYNNETMIIYEIHEGGYSTITEPPIHNMQVKFECRNNYYFLPYLSANDTIICHNKHWIIEDFNPRCTKLCNPSELTKLYSMSPICKHGENGRRVNWQLDKYSLTPDTHVEFVCAEGFTDLTSDKNIVTCNENGVWEGLQDLCLNQIKLCEYGCHSRRHKAVTFSKSGDPTNSHHASWVVPIYTNKNDTQYKFACVGNLIGLHVVLTAAHCIMYLKPDEIRVGTTGNRSEVITITEEYYAVELVEKYIAYERNSHNHDLGIIILKRHIKLREDLQVVCLPYDLKTPISLNGSSLEVFSWSATGFLTSVSGAITVRKEHSGDVGINLLDDKKLCHGDSGAGVIVPCETSALCLVGVVSRSEMAVDRLTNCSGDVTAASIVAKNVQDWIKENINIYSICPTS</sequence>
<feature type="signal peptide" evidence="10">
    <location>
        <begin position="1"/>
        <end position="19"/>
    </location>
</feature>
<evidence type="ECO:0000256" key="10">
    <source>
        <dbReference type="SAM" id="SignalP"/>
    </source>
</evidence>
<evidence type="ECO:0000313" key="14">
    <source>
        <dbReference type="Proteomes" id="UP000008744"/>
    </source>
</evidence>
<feature type="domain" description="Sushi" evidence="12">
    <location>
        <begin position="368"/>
        <end position="429"/>
    </location>
</feature>
<dbReference type="PROSITE" id="PS51257">
    <property type="entry name" value="PROKAR_LIPOPROTEIN"/>
    <property type="match status" value="1"/>
</dbReference>
<dbReference type="InterPro" id="IPR050685">
    <property type="entry name" value="LDLR"/>
</dbReference>
<feature type="disulfide bond" evidence="8">
    <location>
        <begin position="74"/>
        <end position="92"/>
    </location>
</feature>
<dbReference type="OrthoDB" id="2019384at2759"/>
<evidence type="ECO:0000256" key="3">
    <source>
        <dbReference type="ARBA" id="ARBA00022692"/>
    </source>
</evidence>
<evidence type="ECO:0000313" key="13">
    <source>
        <dbReference type="EMBL" id="EDW27389.1"/>
    </source>
</evidence>
<dbReference type="PROSITE" id="PS50068">
    <property type="entry name" value="LDLRA_2"/>
    <property type="match status" value="4"/>
</dbReference>
<evidence type="ECO:0000256" key="5">
    <source>
        <dbReference type="ARBA" id="ARBA00022989"/>
    </source>
</evidence>
<dbReference type="PANTHER" id="PTHR24270">
    <property type="entry name" value="LOW-DENSITY LIPOPROTEIN RECEPTOR-RELATED"/>
    <property type="match status" value="1"/>
</dbReference>
<dbReference type="InterPro" id="IPR023415">
    <property type="entry name" value="LDLR_class-A_CS"/>
</dbReference>
<evidence type="ECO:0000256" key="9">
    <source>
        <dbReference type="PROSITE-ProRule" id="PRU00302"/>
    </source>
</evidence>
<comment type="caution">
    <text evidence="9">Lacks conserved residue(s) required for the propagation of feature annotation.</text>
</comment>
<dbReference type="GO" id="GO:0005886">
    <property type="term" value="C:plasma membrane"/>
    <property type="evidence" value="ECO:0007669"/>
    <property type="project" value="TreeGrafter"/>
</dbReference>
<dbReference type="GO" id="GO:0007168">
    <property type="term" value="P:receptor guanylyl cyclase signaling pathway"/>
    <property type="evidence" value="ECO:0007669"/>
    <property type="project" value="EnsemblMetazoa"/>
</dbReference>
<evidence type="ECO:0000256" key="8">
    <source>
        <dbReference type="PROSITE-ProRule" id="PRU00124"/>
    </source>
</evidence>
<dbReference type="InterPro" id="IPR002172">
    <property type="entry name" value="LDrepeatLR_classA_rpt"/>
</dbReference>
<dbReference type="PRINTS" id="PR00261">
    <property type="entry name" value="LDLRECEPTOR"/>
</dbReference>
<gene>
    <name evidence="13" type="primary">Dper\GL21055</name>
    <name evidence="13" type="ORF">Dper_GL21055</name>
</gene>
<evidence type="ECO:0000256" key="7">
    <source>
        <dbReference type="ARBA" id="ARBA00023157"/>
    </source>
</evidence>
<dbReference type="GO" id="GO:0006508">
    <property type="term" value="P:proteolysis"/>
    <property type="evidence" value="ECO:0007669"/>
    <property type="project" value="InterPro"/>
</dbReference>
<dbReference type="GO" id="GO:0050832">
    <property type="term" value="P:defense response to fungus"/>
    <property type="evidence" value="ECO:0007669"/>
    <property type="project" value="EnsemblMetazoa"/>
</dbReference>
<dbReference type="CDD" id="cd00112">
    <property type="entry name" value="LDLa"/>
    <property type="match status" value="2"/>
</dbReference>
<organism evidence="14">
    <name type="scientific">Drosophila persimilis</name>
    <name type="common">Fruit fly</name>
    <dbReference type="NCBI Taxonomy" id="7234"/>
    <lineage>
        <taxon>Eukaryota</taxon>
        <taxon>Metazoa</taxon>
        <taxon>Ecdysozoa</taxon>
        <taxon>Arthropoda</taxon>
        <taxon>Hexapoda</taxon>
        <taxon>Insecta</taxon>
        <taxon>Pterygota</taxon>
        <taxon>Neoptera</taxon>
        <taxon>Endopterygota</taxon>
        <taxon>Diptera</taxon>
        <taxon>Brachycera</taxon>
        <taxon>Muscomorpha</taxon>
        <taxon>Ephydroidea</taxon>
        <taxon>Drosophilidae</taxon>
        <taxon>Drosophila</taxon>
        <taxon>Sophophora</taxon>
    </lineage>
</organism>
<dbReference type="GO" id="GO:0004252">
    <property type="term" value="F:serine-type endopeptidase activity"/>
    <property type="evidence" value="ECO:0007669"/>
    <property type="project" value="InterPro"/>
</dbReference>
<dbReference type="Gene3D" id="4.10.400.10">
    <property type="entry name" value="Low-density Lipoprotein Receptor"/>
    <property type="match status" value="4"/>
</dbReference>
<name>B4GX62_DROPE</name>
<proteinExistence type="predicted"/>
<dbReference type="GO" id="GO:0045087">
    <property type="term" value="P:innate immune response"/>
    <property type="evidence" value="ECO:0007669"/>
    <property type="project" value="EnsemblMetazoa"/>
</dbReference>
<dbReference type="HOGENOM" id="CLU_399161_0_0_1"/>
<dbReference type="PROSITE" id="PS01209">
    <property type="entry name" value="LDLRA_1"/>
    <property type="match status" value="1"/>
</dbReference>
<feature type="domain" description="Peptidase S1" evidence="11">
    <location>
        <begin position="449"/>
        <end position="676"/>
    </location>
</feature>
<dbReference type="GO" id="GO:0012505">
    <property type="term" value="C:endomembrane system"/>
    <property type="evidence" value="ECO:0007669"/>
    <property type="project" value="UniProtKB-SubCell"/>
</dbReference>
<comment type="subcellular location">
    <subcellularLocation>
        <location evidence="2">Endomembrane system</location>
    </subcellularLocation>
    <subcellularLocation>
        <location evidence="1">Membrane</location>
        <topology evidence="1">Single-pass membrane protein</topology>
    </subcellularLocation>
</comment>
<keyword evidence="5" id="KW-1133">Transmembrane helix</keyword>
<dbReference type="InterPro" id="IPR036055">
    <property type="entry name" value="LDL_receptor-like_sf"/>
</dbReference>
<dbReference type="InterPro" id="IPR001254">
    <property type="entry name" value="Trypsin_dom"/>
</dbReference>
<dbReference type="Pfam" id="PF00057">
    <property type="entry name" value="Ldl_recept_a"/>
    <property type="match status" value="1"/>
</dbReference>
<dbReference type="Gene3D" id="2.40.10.10">
    <property type="entry name" value="Trypsin-like serine proteases"/>
    <property type="match status" value="1"/>
</dbReference>
<dbReference type="InterPro" id="IPR043504">
    <property type="entry name" value="Peptidase_S1_PA_chymotrypsin"/>
</dbReference>
<dbReference type="Proteomes" id="UP000008744">
    <property type="component" value="Unassembled WGS sequence"/>
</dbReference>
<dbReference type="eggNOG" id="KOG3627">
    <property type="taxonomic scope" value="Eukaryota"/>
</dbReference>
<dbReference type="GO" id="GO:0160032">
    <property type="term" value="P:Toll receptor ligand protein activation cascade"/>
    <property type="evidence" value="ECO:0007669"/>
    <property type="project" value="EnsemblMetazoa"/>
</dbReference>
<evidence type="ECO:0000259" key="12">
    <source>
        <dbReference type="PROSITE" id="PS50923"/>
    </source>
</evidence>
<dbReference type="Gene3D" id="2.10.70.10">
    <property type="entry name" value="Complement Module, domain 1"/>
    <property type="match status" value="1"/>
</dbReference>
<keyword evidence="14" id="KW-1185">Reference proteome</keyword>
<evidence type="ECO:0000256" key="1">
    <source>
        <dbReference type="ARBA" id="ARBA00004167"/>
    </source>
</evidence>
<keyword evidence="7 8" id="KW-1015">Disulfide bond</keyword>
<evidence type="ECO:0000259" key="11">
    <source>
        <dbReference type="PROSITE" id="PS50240"/>
    </source>
</evidence>
<dbReference type="InterPro" id="IPR018114">
    <property type="entry name" value="TRYPSIN_HIS"/>
</dbReference>
<dbReference type="SUPFAM" id="SSF57424">
    <property type="entry name" value="LDL receptor-like module"/>
    <property type="match status" value="4"/>
</dbReference>
<dbReference type="OMA" id="NWYNNET"/>
<dbReference type="SUPFAM" id="SSF57535">
    <property type="entry name" value="Complement control module/SCR domain"/>
    <property type="match status" value="1"/>
</dbReference>
<dbReference type="Pfam" id="PF00089">
    <property type="entry name" value="Trypsin"/>
    <property type="match status" value="1"/>
</dbReference>
<keyword evidence="4" id="KW-0677">Repeat</keyword>
<dbReference type="SMART" id="SM00020">
    <property type="entry name" value="Tryp_SPc"/>
    <property type="match status" value="1"/>
</dbReference>
<feature type="disulfide bond" evidence="8">
    <location>
        <begin position="166"/>
        <end position="184"/>
    </location>
</feature>
<dbReference type="PROSITE" id="PS50240">
    <property type="entry name" value="TRYPSIN_DOM"/>
    <property type="match status" value="1"/>
</dbReference>